<dbReference type="PROSITE" id="PS01031">
    <property type="entry name" value="SHSP"/>
    <property type="match status" value="1"/>
</dbReference>
<dbReference type="STRING" id="1802559.A2372_02950"/>
<proteinExistence type="inferred from homology"/>
<dbReference type="Proteomes" id="UP000176422">
    <property type="component" value="Unassembled WGS sequence"/>
</dbReference>
<feature type="domain" description="SHSP" evidence="3">
    <location>
        <begin position="40"/>
        <end position="152"/>
    </location>
</feature>
<dbReference type="Pfam" id="PF00011">
    <property type="entry name" value="HSP20"/>
    <property type="match status" value="1"/>
</dbReference>
<evidence type="ECO:0000256" key="2">
    <source>
        <dbReference type="RuleBase" id="RU003616"/>
    </source>
</evidence>
<dbReference type="InterPro" id="IPR002068">
    <property type="entry name" value="A-crystallin/Hsp20_dom"/>
</dbReference>
<protein>
    <recommendedName>
        <fullName evidence="3">SHSP domain-containing protein</fullName>
    </recommendedName>
</protein>
<comment type="caution">
    <text evidence="4">The sequence shown here is derived from an EMBL/GenBank/DDBJ whole genome shotgun (WGS) entry which is preliminary data.</text>
</comment>
<accession>A0A1F8DXQ2</accession>
<dbReference type="AlphaFoldDB" id="A0A1F8DXQ2"/>
<dbReference type="InterPro" id="IPR031107">
    <property type="entry name" value="Small_HSP"/>
</dbReference>
<sequence>MNNDTKKFFEKLAGASVQEEFEPKLAKVDEIEETESEDVFDEGEGQLAIDVYQSGNDIIVEAPVAGVGIDDLDLEISPESVAIRGKREQHEHIEEGDFLYQECYWGKFSRSIILPQEINPDHATATFKNGVLRIVLPKVNKQKTKKVKVRFE</sequence>
<name>A0A1F8DXQ2_9BACT</name>
<dbReference type="InterPro" id="IPR008978">
    <property type="entry name" value="HSP20-like_chaperone"/>
</dbReference>
<dbReference type="SUPFAM" id="SSF49764">
    <property type="entry name" value="HSP20-like chaperones"/>
    <property type="match status" value="1"/>
</dbReference>
<evidence type="ECO:0000313" key="4">
    <source>
        <dbReference type="EMBL" id="OGM93327.1"/>
    </source>
</evidence>
<dbReference type="Gene3D" id="2.60.40.790">
    <property type="match status" value="1"/>
</dbReference>
<gene>
    <name evidence="4" type="ORF">A2372_02950</name>
</gene>
<organism evidence="4 5">
    <name type="scientific">Candidatus Wolfebacteria bacterium RIFOXYB1_FULL_54_12</name>
    <dbReference type="NCBI Taxonomy" id="1802559"/>
    <lineage>
        <taxon>Bacteria</taxon>
        <taxon>Candidatus Wolfeibacteriota</taxon>
    </lineage>
</organism>
<evidence type="ECO:0000256" key="1">
    <source>
        <dbReference type="PROSITE-ProRule" id="PRU00285"/>
    </source>
</evidence>
<reference evidence="4 5" key="1">
    <citation type="journal article" date="2016" name="Nat. Commun.">
        <title>Thousands of microbial genomes shed light on interconnected biogeochemical processes in an aquifer system.</title>
        <authorList>
            <person name="Anantharaman K."/>
            <person name="Brown C.T."/>
            <person name="Hug L.A."/>
            <person name="Sharon I."/>
            <person name="Castelle C.J."/>
            <person name="Probst A.J."/>
            <person name="Thomas B.C."/>
            <person name="Singh A."/>
            <person name="Wilkins M.J."/>
            <person name="Karaoz U."/>
            <person name="Brodie E.L."/>
            <person name="Williams K.H."/>
            <person name="Hubbard S.S."/>
            <person name="Banfield J.F."/>
        </authorList>
    </citation>
    <scope>NUCLEOTIDE SEQUENCE [LARGE SCALE GENOMIC DNA]</scope>
</reference>
<evidence type="ECO:0000313" key="5">
    <source>
        <dbReference type="Proteomes" id="UP000176422"/>
    </source>
</evidence>
<dbReference type="CDD" id="cd06464">
    <property type="entry name" value="ACD_sHsps-like"/>
    <property type="match status" value="1"/>
</dbReference>
<dbReference type="PANTHER" id="PTHR11527">
    <property type="entry name" value="HEAT-SHOCK PROTEIN 20 FAMILY MEMBER"/>
    <property type="match status" value="1"/>
</dbReference>
<comment type="similarity">
    <text evidence="1 2">Belongs to the small heat shock protein (HSP20) family.</text>
</comment>
<evidence type="ECO:0000259" key="3">
    <source>
        <dbReference type="PROSITE" id="PS01031"/>
    </source>
</evidence>
<dbReference type="EMBL" id="MGIT01000001">
    <property type="protein sequence ID" value="OGM93327.1"/>
    <property type="molecule type" value="Genomic_DNA"/>
</dbReference>